<reference evidence="4" key="1">
    <citation type="submission" date="2016-11" db="UniProtKB">
        <authorList>
            <consortium name="WormBaseParasite"/>
        </authorList>
    </citation>
    <scope>IDENTIFICATION</scope>
</reference>
<protein>
    <submittedName>
        <fullName evidence="4">NAAA-beta domain-containing protein</fullName>
    </submittedName>
</protein>
<dbReference type="InterPro" id="IPR029130">
    <property type="entry name" value="Acid_ceramidase_N"/>
</dbReference>
<name>A0A1I7WTQ4_HETBA</name>
<evidence type="ECO:0000313" key="3">
    <source>
        <dbReference type="Proteomes" id="UP000095283"/>
    </source>
</evidence>
<organism evidence="3 4">
    <name type="scientific">Heterorhabditis bacteriophora</name>
    <name type="common">Entomopathogenic nematode worm</name>
    <dbReference type="NCBI Taxonomy" id="37862"/>
    <lineage>
        <taxon>Eukaryota</taxon>
        <taxon>Metazoa</taxon>
        <taxon>Ecdysozoa</taxon>
        <taxon>Nematoda</taxon>
        <taxon>Chromadorea</taxon>
        <taxon>Rhabditida</taxon>
        <taxon>Rhabditina</taxon>
        <taxon>Rhabditomorpha</taxon>
        <taxon>Strongyloidea</taxon>
        <taxon>Heterorhabditidae</taxon>
        <taxon>Heterorhabditis</taxon>
    </lineage>
</organism>
<evidence type="ECO:0000313" key="4">
    <source>
        <dbReference type="WBParaSite" id="Hba_08486"/>
    </source>
</evidence>
<evidence type="ECO:0000259" key="2">
    <source>
        <dbReference type="Pfam" id="PF15508"/>
    </source>
</evidence>
<feature type="signal peptide" evidence="1">
    <location>
        <begin position="1"/>
        <end position="18"/>
    </location>
</feature>
<dbReference type="PANTHER" id="PTHR28583:SF4">
    <property type="entry name" value="N-ACYLETHANOLAMINE-HYDROLYZING ACID AMIDASE"/>
    <property type="match status" value="1"/>
</dbReference>
<dbReference type="PANTHER" id="PTHR28583">
    <property type="entry name" value="ACID AMIDASE"/>
    <property type="match status" value="1"/>
</dbReference>
<accession>A0A1I7WTQ4</accession>
<evidence type="ECO:0000256" key="1">
    <source>
        <dbReference type="SAM" id="SignalP"/>
    </source>
</evidence>
<feature type="chain" id="PRO_5009310815" evidence="1">
    <location>
        <begin position="19"/>
        <end position="116"/>
    </location>
</feature>
<dbReference type="AlphaFoldDB" id="A0A1I7WTQ4"/>
<dbReference type="WBParaSite" id="Hba_08486">
    <property type="protein sequence ID" value="Hba_08486"/>
    <property type="gene ID" value="Hba_08486"/>
</dbReference>
<sequence length="116" mass="13318">MLVKISLWLLLFFVSTAADHKPKRYAINLDLSPSDRWTQVIRDHSDAIPAVASISRLYIPEVLQPLVWWLASQLTYFFPVEYTEELKGIARESGLPLGEVVGLNILYDITAFDRRQ</sequence>
<dbReference type="GO" id="GO:0016810">
    <property type="term" value="F:hydrolase activity, acting on carbon-nitrogen (but not peptide) bonds"/>
    <property type="evidence" value="ECO:0007669"/>
    <property type="project" value="TreeGrafter"/>
</dbReference>
<feature type="domain" description="Acid ceramidase N-terminal" evidence="2">
    <location>
        <begin position="21"/>
        <end position="75"/>
    </location>
</feature>
<keyword evidence="3" id="KW-1185">Reference proteome</keyword>
<proteinExistence type="predicted"/>
<dbReference type="Proteomes" id="UP000095283">
    <property type="component" value="Unplaced"/>
</dbReference>
<dbReference type="Pfam" id="PF15508">
    <property type="entry name" value="NAAA-beta"/>
    <property type="match status" value="1"/>
</dbReference>
<keyword evidence="1" id="KW-0732">Signal</keyword>